<dbReference type="Proteomes" id="UP000199679">
    <property type="component" value="Chromosome I"/>
</dbReference>
<dbReference type="InterPro" id="IPR001789">
    <property type="entry name" value="Sig_transdc_resp-reg_receiver"/>
</dbReference>
<dbReference type="Pfam" id="PF00072">
    <property type="entry name" value="Response_reg"/>
    <property type="match status" value="1"/>
</dbReference>
<evidence type="ECO:0000256" key="2">
    <source>
        <dbReference type="PROSITE-ProRule" id="PRU00169"/>
    </source>
</evidence>
<keyword evidence="1 2" id="KW-0597">Phosphoprotein</keyword>
<dbReference type="STRING" id="652787.SAMN05216490_3543"/>
<dbReference type="PANTHER" id="PTHR44591">
    <property type="entry name" value="STRESS RESPONSE REGULATOR PROTEIN 1"/>
    <property type="match status" value="1"/>
</dbReference>
<gene>
    <name evidence="4" type="ORF">SAMN05216490_3543</name>
</gene>
<evidence type="ECO:0000313" key="4">
    <source>
        <dbReference type="EMBL" id="SDT45481.1"/>
    </source>
</evidence>
<dbReference type="EMBL" id="LT629740">
    <property type="protein sequence ID" value="SDT45481.1"/>
    <property type="molecule type" value="Genomic_DNA"/>
</dbReference>
<protein>
    <submittedName>
        <fullName evidence="4">Two-component system, cell cycle response regulator</fullName>
    </submittedName>
</protein>
<dbReference type="PROSITE" id="PS50110">
    <property type="entry name" value="RESPONSE_REGULATORY"/>
    <property type="match status" value="1"/>
</dbReference>
<dbReference type="Gene3D" id="3.40.50.2300">
    <property type="match status" value="1"/>
</dbReference>
<dbReference type="PANTHER" id="PTHR44591:SF3">
    <property type="entry name" value="RESPONSE REGULATORY DOMAIN-CONTAINING PROTEIN"/>
    <property type="match status" value="1"/>
</dbReference>
<dbReference type="SMART" id="SM00448">
    <property type="entry name" value="REC"/>
    <property type="match status" value="1"/>
</dbReference>
<evidence type="ECO:0000259" key="3">
    <source>
        <dbReference type="PROSITE" id="PS50110"/>
    </source>
</evidence>
<keyword evidence="5" id="KW-1185">Reference proteome</keyword>
<accession>A0A1H2AHQ9</accession>
<organism evidence="4 5">
    <name type="scientific">Mucilaginibacter mallensis</name>
    <dbReference type="NCBI Taxonomy" id="652787"/>
    <lineage>
        <taxon>Bacteria</taxon>
        <taxon>Pseudomonadati</taxon>
        <taxon>Bacteroidota</taxon>
        <taxon>Sphingobacteriia</taxon>
        <taxon>Sphingobacteriales</taxon>
        <taxon>Sphingobacteriaceae</taxon>
        <taxon>Mucilaginibacter</taxon>
    </lineage>
</organism>
<sequence length="143" mass="16009">MVQHTRLIPTNYTFSMSRNIMIVDDHIDTLDLLKEALEQEGYAVTALSYTEDIIKSVNQHQPDLVMLDFLLAGINGGEHCHHLKVNPLTSHIPIIMLSGYPRVLESLGNYGADVFIAKPFDLTHLTTTVKHLLEDALHDHAAV</sequence>
<dbReference type="InterPro" id="IPR050595">
    <property type="entry name" value="Bact_response_regulator"/>
</dbReference>
<dbReference type="InterPro" id="IPR011006">
    <property type="entry name" value="CheY-like_superfamily"/>
</dbReference>
<proteinExistence type="predicted"/>
<reference evidence="4 5" key="1">
    <citation type="submission" date="2016-10" db="EMBL/GenBank/DDBJ databases">
        <authorList>
            <person name="de Groot N.N."/>
        </authorList>
    </citation>
    <scope>NUCLEOTIDE SEQUENCE [LARGE SCALE GENOMIC DNA]</scope>
    <source>
        <strain evidence="4 5">MP1X4</strain>
    </source>
</reference>
<feature type="modified residue" description="4-aspartylphosphate" evidence="2">
    <location>
        <position position="68"/>
    </location>
</feature>
<dbReference type="SUPFAM" id="SSF52172">
    <property type="entry name" value="CheY-like"/>
    <property type="match status" value="1"/>
</dbReference>
<dbReference type="AlphaFoldDB" id="A0A1H2AHQ9"/>
<evidence type="ECO:0000313" key="5">
    <source>
        <dbReference type="Proteomes" id="UP000199679"/>
    </source>
</evidence>
<feature type="domain" description="Response regulatory" evidence="3">
    <location>
        <begin position="19"/>
        <end position="133"/>
    </location>
</feature>
<name>A0A1H2AHQ9_MUCMA</name>
<dbReference type="GO" id="GO:0000160">
    <property type="term" value="P:phosphorelay signal transduction system"/>
    <property type="evidence" value="ECO:0007669"/>
    <property type="project" value="InterPro"/>
</dbReference>
<evidence type="ECO:0000256" key="1">
    <source>
        <dbReference type="ARBA" id="ARBA00022553"/>
    </source>
</evidence>